<sequence length="50" mass="5558">MTLGYILLGIVIVLSILVLSLIAISKGYAYKHTVDPLPPQQEEKNETKDM</sequence>
<name>A0A6G1X8P7_9BACI</name>
<gene>
    <name evidence="2" type="primary">ytzI</name>
    <name evidence="2" type="ORF">GH754_13495</name>
</gene>
<evidence type="ECO:0000313" key="3">
    <source>
        <dbReference type="Proteomes" id="UP000480185"/>
    </source>
</evidence>
<protein>
    <submittedName>
        <fullName evidence="2">YtzI protein</fullName>
    </submittedName>
</protein>
<keyword evidence="1" id="KW-1133">Transmembrane helix</keyword>
<dbReference type="NCBIfam" id="NF033232">
    <property type="entry name" value="small_YtzI"/>
    <property type="match status" value="1"/>
</dbReference>
<evidence type="ECO:0000313" key="2">
    <source>
        <dbReference type="EMBL" id="MRG87309.1"/>
    </source>
</evidence>
<accession>A0A6G1X8P7</accession>
<comment type="caution">
    <text evidence="2">The sequence shown here is derived from an EMBL/GenBank/DDBJ whole genome shotgun (WGS) entry which is preliminary data.</text>
</comment>
<proteinExistence type="predicted"/>
<keyword evidence="1" id="KW-0472">Membrane</keyword>
<reference evidence="2 3" key="1">
    <citation type="submission" date="2019-11" db="EMBL/GenBank/DDBJ databases">
        <authorList>
            <person name="Li J."/>
        </authorList>
    </citation>
    <scope>NUCLEOTIDE SEQUENCE [LARGE SCALE GENOMIC DNA]</scope>
    <source>
        <strain evidence="2 3">J4</strain>
    </source>
</reference>
<keyword evidence="3" id="KW-1185">Reference proteome</keyword>
<dbReference type="EMBL" id="WJNH01000008">
    <property type="protein sequence ID" value="MRG87309.1"/>
    <property type="molecule type" value="Genomic_DNA"/>
</dbReference>
<feature type="transmembrane region" description="Helical" evidence="1">
    <location>
        <begin position="6"/>
        <end position="24"/>
    </location>
</feature>
<dbReference type="RefSeq" id="WP_153729197.1">
    <property type="nucleotide sequence ID" value="NZ_WJNH01000008.1"/>
</dbReference>
<organism evidence="2 3">
    <name type="scientific">Salinibacillus xinjiangensis</name>
    <dbReference type="NCBI Taxonomy" id="1229268"/>
    <lineage>
        <taxon>Bacteria</taxon>
        <taxon>Bacillati</taxon>
        <taxon>Bacillota</taxon>
        <taxon>Bacilli</taxon>
        <taxon>Bacillales</taxon>
        <taxon>Bacillaceae</taxon>
        <taxon>Salinibacillus</taxon>
    </lineage>
</organism>
<keyword evidence="1" id="KW-0812">Transmembrane</keyword>
<evidence type="ECO:0000256" key="1">
    <source>
        <dbReference type="SAM" id="Phobius"/>
    </source>
</evidence>
<dbReference type="Proteomes" id="UP000480185">
    <property type="component" value="Unassembled WGS sequence"/>
</dbReference>
<dbReference type="InterPro" id="IPR047753">
    <property type="entry name" value="YtzI-like"/>
</dbReference>
<dbReference type="AlphaFoldDB" id="A0A6G1X8P7"/>